<dbReference type="AlphaFoldDB" id="A0A8H2Y2Q1"/>
<organism evidence="3 4">
    <name type="scientific">Rhizoctonia solani</name>
    <dbReference type="NCBI Taxonomy" id="456999"/>
    <lineage>
        <taxon>Eukaryota</taxon>
        <taxon>Fungi</taxon>
        <taxon>Dikarya</taxon>
        <taxon>Basidiomycota</taxon>
        <taxon>Agaricomycotina</taxon>
        <taxon>Agaricomycetes</taxon>
        <taxon>Cantharellales</taxon>
        <taxon>Ceratobasidiaceae</taxon>
        <taxon>Rhizoctonia</taxon>
    </lineage>
</organism>
<evidence type="ECO:0000256" key="1">
    <source>
        <dbReference type="SAM" id="MobiDB-lite"/>
    </source>
</evidence>
<name>A0A8H2Y2Q1_9AGAM</name>
<proteinExistence type="predicted"/>
<reference evidence="3" key="1">
    <citation type="submission" date="2021-01" db="EMBL/GenBank/DDBJ databases">
        <authorList>
            <person name="Kaushik A."/>
        </authorList>
    </citation>
    <scope>NUCLEOTIDE SEQUENCE</scope>
    <source>
        <strain evidence="3">AG1-1C</strain>
    </source>
</reference>
<evidence type="ECO:0000313" key="4">
    <source>
        <dbReference type="Proteomes" id="UP000663846"/>
    </source>
</evidence>
<evidence type="ECO:0000259" key="2">
    <source>
        <dbReference type="Pfam" id="PF14200"/>
    </source>
</evidence>
<dbReference type="EMBL" id="CAJMWS010000393">
    <property type="protein sequence ID" value="CAE6440812.1"/>
    <property type="molecule type" value="Genomic_DNA"/>
</dbReference>
<comment type="caution">
    <text evidence="3">The sequence shown here is derived from an EMBL/GenBank/DDBJ whole genome shotgun (WGS) entry which is preliminary data.</text>
</comment>
<dbReference type="Pfam" id="PF14200">
    <property type="entry name" value="RicinB_lectin_2"/>
    <property type="match status" value="1"/>
</dbReference>
<dbReference type="Proteomes" id="UP000663846">
    <property type="component" value="Unassembled WGS sequence"/>
</dbReference>
<feature type="compositionally biased region" description="Polar residues" evidence="1">
    <location>
        <begin position="37"/>
        <end position="50"/>
    </location>
</feature>
<dbReference type="Gene3D" id="2.80.10.50">
    <property type="match status" value="1"/>
</dbReference>
<feature type="region of interest" description="Disordered" evidence="1">
    <location>
        <begin position="26"/>
        <end position="50"/>
    </location>
</feature>
<protein>
    <recommendedName>
        <fullName evidence="2">Ricin B lectin domain-containing protein</fullName>
    </recommendedName>
</protein>
<sequence length="104" mass="11542">MSAQEYSIPAGLYTIENVHTDTVLDSYYGKSDEGNPVNGSQPHGGSNQQWQLEWTGTSPKFELCNVKTNCKSYLSYGHARNSDRVVTSKMPNPCFILVADKCYA</sequence>
<dbReference type="SUPFAM" id="SSF50370">
    <property type="entry name" value="Ricin B-like lectins"/>
    <property type="match status" value="1"/>
</dbReference>
<gene>
    <name evidence="3" type="ORF">RDB_LOCUS129428</name>
</gene>
<feature type="domain" description="Ricin B lectin" evidence="2">
    <location>
        <begin position="3"/>
        <end position="74"/>
    </location>
</feature>
<evidence type="ECO:0000313" key="3">
    <source>
        <dbReference type="EMBL" id="CAE6440812.1"/>
    </source>
</evidence>
<dbReference type="InterPro" id="IPR000772">
    <property type="entry name" value="Ricin_B_lectin"/>
</dbReference>
<accession>A0A8H2Y2Q1</accession>
<dbReference type="InterPro" id="IPR035992">
    <property type="entry name" value="Ricin_B-like_lectins"/>
</dbReference>